<gene>
    <name evidence="13" type="ORF">CVLEPA_LOCUS21148</name>
</gene>
<name>A0ABP0GCV1_CLALP</name>
<evidence type="ECO:0000256" key="8">
    <source>
        <dbReference type="ARBA" id="ARBA00023224"/>
    </source>
</evidence>
<sequence length="650" mass="72287">MARTKMLSQLTPQTYRCCRKPKSRTFKPRSKGIIVFAVLAMNTITVALAQVPDMVLDNNTTIQSNLQEALQAPTNVSNAANDSERQPNDSLDTGSIFSSIGLYLIIGAVSLVTVIGNVLVITSVLIFRKLQKIPNMFIVSLASADLVMGGVVLPMGAHYAVGSKWMLGTFACDIWTSVDVLSVTASICTLCAISLDRFVAITMPFKYSTKMTRVRARVAIGIIWIISAAIAFIPINMGWWKTTDPNDVKCYNNPECCDFRVNKTYAVVSSCISFYIPLFVMVFAYSIVFKIAIQKRNKIRNREGVYRRASMPGARTFLWGRGEYRAVFTMGIIMGTFCACWLPFFMINVLTVYCNLCISTTTFKVLNWFGYANSFFNPIIYCHSKEFRRAFKRLLLCGICRDGFQQTSRASLSVSYTPTASARASVRTESSLFFLTSLLSDGRGRASKLSTTSNKFAKSSPVNGIVSPRYSNTESNGRVSHNSENGKFIYGHRGSNRFEYETTSSSTNSMETESNVSHQLLPRLDEAIEDRSDSEAEIDLTEKRYTSSGAEAFSEEVKSSLRLPSIIIKDRRSKSIFERLAPESCKRVLFKSSSYHDMNTESLNPVFCKFLNDAAESNSSVTTDDLESDVKISDDKDSISDITDSIAGLL</sequence>
<evidence type="ECO:0000313" key="13">
    <source>
        <dbReference type="EMBL" id="CAK8689187.1"/>
    </source>
</evidence>
<dbReference type="InterPro" id="IPR000276">
    <property type="entry name" value="GPCR_Rhodpsn"/>
</dbReference>
<feature type="transmembrane region" description="Helical" evidence="11">
    <location>
        <begin position="216"/>
        <end position="235"/>
    </location>
</feature>
<dbReference type="InterPro" id="IPR017452">
    <property type="entry name" value="GPCR_Rhodpsn_7TM"/>
</dbReference>
<dbReference type="EMBL" id="CAWYQH010000108">
    <property type="protein sequence ID" value="CAK8689187.1"/>
    <property type="molecule type" value="Genomic_DNA"/>
</dbReference>
<feature type="transmembrane region" description="Helical" evidence="11">
    <location>
        <begin position="32"/>
        <end position="51"/>
    </location>
</feature>
<evidence type="ECO:0000256" key="10">
    <source>
        <dbReference type="SAM" id="MobiDB-lite"/>
    </source>
</evidence>
<comment type="similarity">
    <text evidence="9">Belongs to the G-protein coupled receptor 1 family.</text>
</comment>
<evidence type="ECO:0000259" key="12">
    <source>
        <dbReference type="PROSITE" id="PS50262"/>
    </source>
</evidence>
<keyword evidence="8 9" id="KW-0807">Transducer</keyword>
<keyword evidence="14" id="KW-1185">Reference proteome</keyword>
<organism evidence="13 14">
    <name type="scientific">Clavelina lepadiformis</name>
    <name type="common">Light-bulb sea squirt</name>
    <name type="synonym">Ascidia lepadiformis</name>
    <dbReference type="NCBI Taxonomy" id="159417"/>
    <lineage>
        <taxon>Eukaryota</taxon>
        <taxon>Metazoa</taxon>
        <taxon>Chordata</taxon>
        <taxon>Tunicata</taxon>
        <taxon>Ascidiacea</taxon>
        <taxon>Aplousobranchia</taxon>
        <taxon>Clavelinidae</taxon>
        <taxon>Clavelina</taxon>
    </lineage>
</organism>
<evidence type="ECO:0000256" key="2">
    <source>
        <dbReference type="ARBA" id="ARBA00022475"/>
    </source>
</evidence>
<evidence type="ECO:0000256" key="11">
    <source>
        <dbReference type="SAM" id="Phobius"/>
    </source>
</evidence>
<dbReference type="SUPFAM" id="SSF81321">
    <property type="entry name" value="Family A G protein-coupled receptor-like"/>
    <property type="match status" value="1"/>
</dbReference>
<evidence type="ECO:0000256" key="5">
    <source>
        <dbReference type="ARBA" id="ARBA00023040"/>
    </source>
</evidence>
<dbReference type="PANTHER" id="PTHR24248:SF195">
    <property type="entry name" value="D(1) DOPAMINE RECEPTOR-LIKE"/>
    <property type="match status" value="1"/>
</dbReference>
<keyword evidence="7 9" id="KW-0675">Receptor</keyword>
<dbReference type="PRINTS" id="PR00237">
    <property type="entry name" value="GPCRRHODOPSN"/>
</dbReference>
<evidence type="ECO:0000256" key="7">
    <source>
        <dbReference type="ARBA" id="ARBA00023170"/>
    </source>
</evidence>
<evidence type="ECO:0000256" key="6">
    <source>
        <dbReference type="ARBA" id="ARBA00023136"/>
    </source>
</evidence>
<dbReference type="Pfam" id="PF00001">
    <property type="entry name" value="7tm_1"/>
    <property type="match status" value="1"/>
</dbReference>
<feature type="domain" description="G-protein coupled receptors family 1 profile" evidence="12">
    <location>
        <begin position="116"/>
        <end position="381"/>
    </location>
</feature>
<reference evidence="13 14" key="1">
    <citation type="submission" date="2024-02" db="EMBL/GenBank/DDBJ databases">
        <authorList>
            <person name="Daric V."/>
            <person name="Darras S."/>
        </authorList>
    </citation>
    <scope>NUCLEOTIDE SEQUENCE [LARGE SCALE GENOMIC DNA]</scope>
</reference>
<evidence type="ECO:0000256" key="9">
    <source>
        <dbReference type="RuleBase" id="RU000688"/>
    </source>
</evidence>
<feature type="transmembrane region" description="Helical" evidence="11">
    <location>
        <begin position="327"/>
        <end position="353"/>
    </location>
</feature>
<dbReference type="PROSITE" id="PS50262">
    <property type="entry name" value="G_PROTEIN_RECEP_F1_2"/>
    <property type="match status" value="1"/>
</dbReference>
<comment type="caution">
    <text evidence="13">The sequence shown here is derived from an EMBL/GenBank/DDBJ whole genome shotgun (WGS) entry which is preliminary data.</text>
</comment>
<accession>A0ABP0GCV1</accession>
<protein>
    <recommendedName>
        <fullName evidence="12">G-protein coupled receptors family 1 profile domain-containing protein</fullName>
    </recommendedName>
</protein>
<keyword evidence="5 9" id="KW-0297">G-protein coupled receptor</keyword>
<comment type="subcellular location">
    <subcellularLocation>
        <location evidence="1">Cell membrane</location>
        <topology evidence="1">Multi-pass membrane protein</topology>
    </subcellularLocation>
</comment>
<feature type="transmembrane region" description="Helical" evidence="11">
    <location>
        <begin position="272"/>
        <end position="293"/>
    </location>
</feature>
<dbReference type="PANTHER" id="PTHR24248">
    <property type="entry name" value="ADRENERGIC RECEPTOR-RELATED G-PROTEIN COUPLED RECEPTOR"/>
    <property type="match status" value="1"/>
</dbReference>
<evidence type="ECO:0000313" key="14">
    <source>
        <dbReference type="Proteomes" id="UP001642483"/>
    </source>
</evidence>
<evidence type="ECO:0000256" key="1">
    <source>
        <dbReference type="ARBA" id="ARBA00004651"/>
    </source>
</evidence>
<feature type="region of interest" description="Disordered" evidence="10">
    <location>
        <begin position="467"/>
        <end position="486"/>
    </location>
</feature>
<dbReference type="SMART" id="SM01381">
    <property type="entry name" value="7TM_GPCR_Srsx"/>
    <property type="match status" value="1"/>
</dbReference>
<dbReference type="Proteomes" id="UP001642483">
    <property type="component" value="Unassembled WGS sequence"/>
</dbReference>
<feature type="transmembrane region" description="Helical" evidence="11">
    <location>
        <begin position="100"/>
        <end position="127"/>
    </location>
</feature>
<feature type="transmembrane region" description="Helical" evidence="11">
    <location>
        <begin position="174"/>
        <end position="195"/>
    </location>
</feature>
<feature type="transmembrane region" description="Helical" evidence="11">
    <location>
        <begin position="139"/>
        <end position="162"/>
    </location>
</feature>
<keyword evidence="6 11" id="KW-0472">Membrane</keyword>
<dbReference type="PROSITE" id="PS00237">
    <property type="entry name" value="G_PROTEIN_RECEP_F1_1"/>
    <property type="match status" value="1"/>
</dbReference>
<keyword evidence="4 11" id="KW-1133">Transmembrane helix</keyword>
<feature type="compositionally biased region" description="Polar residues" evidence="10">
    <location>
        <begin position="469"/>
        <end position="485"/>
    </location>
</feature>
<dbReference type="Gene3D" id="1.20.1070.10">
    <property type="entry name" value="Rhodopsin 7-helix transmembrane proteins"/>
    <property type="match status" value="1"/>
</dbReference>
<keyword evidence="3 9" id="KW-0812">Transmembrane</keyword>
<keyword evidence="2" id="KW-1003">Cell membrane</keyword>
<proteinExistence type="inferred from homology"/>
<evidence type="ECO:0000256" key="4">
    <source>
        <dbReference type="ARBA" id="ARBA00022989"/>
    </source>
</evidence>
<evidence type="ECO:0000256" key="3">
    <source>
        <dbReference type="ARBA" id="ARBA00022692"/>
    </source>
</evidence>